<dbReference type="EMBL" id="BCMM01000054">
    <property type="protein sequence ID" value="GAQ67323.1"/>
    <property type="molecule type" value="Genomic_DNA"/>
</dbReference>
<dbReference type="GO" id="GO:0016853">
    <property type="term" value="F:isomerase activity"/>
    <property type="evidence" value="ECO:0007669"/>
    <property type="project" value="UniProtKB-KW"/>
</dbReference>
<dbReference type="Pfam" id="PF01361">
    <property type="entry name" value="Tautomerase"/>
    <property type="match status" value="1"/>
</dbReference>
<sequence length="143" mass="15552">MPMIRLTAPAGSLTEKGRASVQRELAAVLLRWERAPDLPFFRAQAWSYLIELPEGAQTTAEDDEPRFLVEVTVPQGALDDERRAGLVAEATTTVLDAAGLSQDHAMRVWVLVNDQPEGTWGAGGNVIRFADLVALAREQRAGA</sequence>
<dbReference type="Proteomes" id="UP000067448">
    <property type="component" value="Unassembled WGS sequence"/>
</dbReference>
<accession>A0A117EGL6</accession>
<dbReference type="InterPro" id="IPR004370">
    <property type="entry name" value="4-OT-like_dom"/>
</dbReference>
<evidence type="ECO:0000313" key="3">
    <source>
        <dbReference type="EMBL" id="GAQ67323.1"/>
    </source>
</evidence>
<reference evidence="4" key="1">
    <citation type="submission" date="2015-11" db="EMBL/GenBank/DDBJ databases">
        <authorList>
            <consortium name="Cross-ministerial Strategic Innovation Promotion Program (SIP) consortium"/>
            <person name="Tomihama T."/>
            <person name="Ikenaga M."/>
            <person name="Sakai M."/>
            <person name="Okubo T."/>
            <person name="Ikeda S."/>
        </authorList>
    </citation>
    <scope>NUCLEOTIDE SEQUENCE [LARGE SCALE GENOMIC DNA]</scope>
    <source>
        <strain evidence="4">S58</strain>
    </source>
</reference>
<keyword evidence="1" id="KW-0413">Isomerase</keyword>
<gene>
    <name evidence="3" type="ORF">SsS58_07776</name>
</gene>
<name>A0A117EGL6_STRSC</name>
<reference evidence="4" key="3">
    <citation type="submission" date="2016-02" db="EMBL/GenBank/DDBJ databases">
        <title>Draft genome of pathogenic Streptomyces sp. in Japan.</title>
        <authorList>
            <person name="Tomihama T."/>
            <person name="Ikenaga M."/>
            <person name="Sakai M."/>
            <person name="Okubo T."/>
            <person name="Ikeda S."/>
        </authorList>
    </citation>
    <scope>NUCLEOTIDE SEQUENCE [LARGE SCALE GENOMIC DNA]</scope>
    <source>
        <strain evidence="4">S58</strain>
    </source>
</reference>
<dbReference type="Gene3D" id="3.30.429.10">
    <property type="entry name" value="Macrophage Migration Inhibitory Factor"/>
    <property type="match status" value="1"/>
</dbReference>
<protein>
    <submittedName>
        <fullName evidence="3">Tautomerase enzyme</fullName>
    </submittedName>
</protein>
<reference evidence="3 4" key="2">
    <citation type="journal article" date="2016" name="Genome Announc.">
        <title>Draft Genome Sequences of Streptomyces scabiei S58, Streptomyces turgidiscabies T45, and Streptomyces acidiscabies a10, the Pathogens of Potato Common Scab, Isolated in Japan.</title>
        <authorList>
            <person name="Tomihama T."/>
            <person name="Nishi Y."/>
            <person name="Sakai M."/>
            <person name="Ikenaga M."/>
            <person name="Okubo T."/>
            <person name="Ikeda S."/>
        </authorList>
    </citation>
    <scope>NUCLEOTIDE SEQUENCE [LARGE SCALE GENOMIC DNA]</scope>
    <source>
        <strain evidence="3 4">S58</strain>
    </source>
</reference>
<dbReference type="RefSeq" id="WP_059084363.1">
    <property type="nucleotide sequence ID" value="NZ_BCMM01000054.1"/>
</dbReference>
<evidence type="ECO:0000256" key="1">
    <source>
        <dbReference type="ARBA" id="ARBA00023235"/>
    </source>
</evidence>
<dbReference type="AlphaFoldDB" id="A0A117EGL6"/>
<evidence type="ECO:0000259" key="2">
    <source>
        <dbReference type="Pfam" id="PF01361"/>
    </source>
</evidence>
<dbReference type="InterPro" id="IPR014347">
    <property type="entry name" value="Tautomerase/MIF_sf"/>
</dbReference>
<comment type="caution">
    <text evidence="3">The sequence shown here is derived from an EMBL/GenBank/DDBJ whole genome shotgun (WGS) entry which is preliminary data.</text>
</comment>
<organism evidence="3 4">
    <name type="scientific">Streptomyces scabiei</name>
    <dbReference type="NCBI Taxonomy" id="1930"/>
    <lineage>
        <taxon>Bacteria</taxon>
        <taxon>Bacillati</taxon>
        <taxon>Actinomycetota</taxon>
        <taxon>Actinomycetes</taxon>
        <taxon>Kitasatosporales</taxon>
        <taxon>Streptomycetaceae</taxon>
        <taxon>Streptomyces</taxon>
    </lineage>
</organism>
<dbReference type="SUPFAM" id="SSF55331">
    <property type="entry name" value="Tautomerase/MIF"/>
    <property type="match status" value="1"/>
</dbReference>
<proteinExistence type="predicted"/>
<dbReference type="OrthoDB" id="1438441at2"/>
<evidence type="ECO:0000313" key="4">
    <source>
        <dbReference type="Proteomes" id="UP000067448"/>
    </source>
</evidence>
<feature type="domain" description="4-oxalocrotonate tautomerase-like" evidence="2">
    <location>
        <begin position="68"/>
        <end position="129"/>
    </location>
</feature>